<evidence type="ECO:0000259" key="9">
    <source>
        <dbReference type="PROSITE" id="PS51032"/>
    </source>
</evidence>
<feature type="compositionally biased region" description="Polar residues" evidence="8">
    <location>
        <begin position="886"/>
        <end position="907"/>
    </location>
</feature>
<feature type="compositionally biased region" description="Polar residues" evidence="8">
    <location>
        <begin position="552"/>
        <end position="566"/>
    </location>
</feature>
<dbReference type="PRINTS" id="PR00367">
    <property type="entry name" value="ETHRSPELEMNT"/>
</dbReference>
<keyword evidence="11" id="KW-1185">Reference proteome</keyword>
<dbReference type="SUPFAM" id="SSF54171">
    <property type="entry name" value="DNA-binding domain"/>
    <property type="match status" value="2"/>
</dbReference>
<feature type="region of interest" description="Disordered" evidence="8">
    <location>
        <begin position="28"/>
        <end position="53"/>
    </location>
</feature>
<comment type="similarity">
    <text evidence="7">Belongs to the AP2/ERF transcription factor family. ERF subfamily.</text>
</comment>
<evidence type="ECO:0000256" key="3">
    <source>
        <dbReference type="ARBA" id="ARBA00023125"/>
    </source>
</evidence>
<evidence type="ECO:0000256" key="2">
    <source>
        <dbReference type="ARBA" id="ARBA00023015"/>
    </source>
</evidence>
<feature type="compositionally biased region" description="Basic and acidic residues" evidence="8">
    <location>
        <begin position="401"/>
        <end position="412"/>
    </location>
</feature>
<feature type="region of interest" description="Disordered" evidence="8">
    <location>
        <begin position="390"/>
        <end position="522"/>
    </location>
</feature>
<dbReference type="EMBL" id="VIEB01000200">
    <property type="protein sequence ID" value="TQE01203.1"/>
    <property type="molecule type" value="Genomic_DNA"/>
</dbReference>
<feature type="region of interest" description="Disordered" evidence="8">
    <location>
        <begin position="535"/>
        <end position="589"/>
    </location>
</feature>
<evidence type="ECO:0000313" key="11">
    <source>
        <dbReference type="Proteomes" id="UP000315295"/>
    </source>
</evidence>
<feature type="region of interest" description="Disordered" evidence="8">
    <location>
        <begin position="740"/>
        <end position="781"/>
    </location>
</feature>
<gene>
    <name evidence="10" type="ORF">C1H46_013226</name>
</gene>
<dbReference type="SMART" id="SM00380">
    <property type="entry name" value="AP2"/>
    <property type="match status" value="2"/>
</dbReference>
<feature type="compositionally biased region" description="Basic and acidic residues" evidence="8">
    <location>
        <begin position="445"/>
        <end position="454"/>
    </location>
</feature>
<feature type="region of interest" description="Disordered" evidence="8">
    <location>
        <begin position="293"/>
        <end position="313"/>
    </location>
</feature>
<keyword evidence="6" id="KW-0539">Nucleus</keyword>
<evidence type="ECO:0000256" key="7">
    <source>
        <dbReference type="ARBA" id="ARBA00024343"/>
    </source>
</evidence>
<dbReference type="Proteomes" id="UP000315295">
    <property type="component" value="Unassembled WGS sequence"/>
</dbReference>
<dbReference type="InterPro" id="IPR051032">
    <property type="entry name" value="AP2/ERF_TF_ERF_subfamily"/>
</dbReference>
<dbReference type="GO" id="GO:0005634">
    <property type="term" value="C:nucleus"/>
    <property type="evidence" value="ECO:0007669"/>
    <property type="project" value="UniProtKB-SubCell"/>
</dbReference>
<feature type="compositionally biased region" description="Basic and acidic residues" evidence="8">
    <location>
        <begin position="771"/>
        <end position="780"/>
    </location>
</feature>
<dbReference type="PANTHER" id="PTHR31985">
    <property type="entry name" value="ETHYLENE-RESPONSIVE TRANSCRIPTION FACTOR ERF042-RELATED"/>
    <property type="match status" value="1"/>
</dbReference>
<keyword evidence="2" id="KW-0805">Transcription regulation</keyword>
<evidence type="ECO:0000256" key="1">
    <source>
        <dbReference type="ARBA" id="ARBA00004123"/>
    </source>
</evidence>
<dbReference type="InterPro" id="IPR036955">
    <property type="entry name" value="AP2/ERF_dom_sf"/>
</dbReference>
<evidence type="ECO:0000256" key="8">
    <source>
        <dbReference type="SAM" id="MobiDB-lite"/>
    </source>
</evidence>
<dbReference type="InterPro" id="IPR016177">
    <property type="entry name" value="DNA-bd_dom_sf"/>
</dbReference>
<evidence type="ECO:0000256" key="5">
    <source>
        <dbReference type="ARBA" id="ARBA00023163"/>
    </source>
</evidence>
<dbReference type="AlphaFoldDB" id="A0A540MSJ7"/>
<evidence type="ECO:0000256" key="4">
    <source>
        <dbReference type="ARBA" id="ARBA00023159"/>
    </source>
</evidence>
<comment type="caution">
    <text evidence="10">The sequence shown here is derived from an EMBL/GenBank/DDBJ whole genome shotgun (WGS) entry which is preliminary data.</text>
</comment>
<feature type="domain" description="AP2/ERF" evidence="9">
    <location>
        <begin position="589"/>
        <end position="646"/>
    </location>
</feature>
<feature type="region of interest" description="Disordered" evidence="8">
    <location>
        <begin position="871"/>
        <end position="907"/>
    </location>
</feature>
<dbReference type="Gene3D" id="2.60.120.650">
    <property type="entry name" value="Cupin"/>
    <property type="match status" value="2"/>
</dbReference>
<organism evidence="10 11">
    <name type="scientific">Malus baccata</name>
    <name type="common">Siberian crab apple</name>
    <name type="synonym">Pyrus baccata</name>
    <dbReference type="NCBI Taxonomy" id="106549"/>
    <lineage>
        <taxon>Eukaryota</taxon>
        <taxon>Viridiplantae</taxon>
        <taxon>Streptophyta</taxon>
        <taxon>Embryophyta</taxon>
        <taxon>Tracheophyta</taxon>
        <taxon>Spermatophyta</taxon>
        <taxon>Magnoliopsida</taxon>
        <taxon>eudicotyledons</taxon>
        <taxon>Gunneridae</taxon>
        <taxon>Pentapetalae</taxon>
        <taxon>rosids</taxon>
        <taxon>fabids</taxon>
        <taxon>Rosales</taxon>
        <taxon>Rosaceae</taxon>
        <taxon>Amygdaloideae</taxon>
        <taxon>Maleae</taxon>
        <taxon>Malus</taxon>
    </lineage>
</organism>
<dbReference type="InterPro" id="IPR001471">
    <property type="entry name" value="AP2/ERF_dom"/>
</dbReference>
<keyword evidence="3" id="KW-0238">DNA-binding</keyword>
<dbReference type="STRING" id="106549.A0A540MSJ7"/>
<proteinExistence type="inferred from homology"/>
<dbReference type="Pfam" id="PF00847">
    <property type="entry name" value="AP2"/>
    <property type="match status" value="2"/>
</dbReference>
<dbReference type="GO" id="GO:0003677">
    <property type="term" value="F:DNA binding"/>
    <property type="evidence" value="ECO:0007669"/>
    <property type="project" value="UniProtKB-KW"/>
</dbReference>
<evidence type="ECO:0000256" key="6">
    <source>
        <dbReference type="ARBA" id="ARBA00023242"/>
    </source>
</evidence>
<keyword evidence="5" id="KW-0804">Transcription</keyword>
<dbReference type="PANTHER" id="PTHR31985:SF292">
    <property type="entry name" value="AP2_ERF DOMAIN-CONTAINING PROTEIN"/>
    <property type="match status" value="1"/>
</dbReference>
<dbReference type="PROSITE" id="PS51032">
    <property type="entry name" value="AP2_ERF"/>
    <property type="match status" value="2"/>
</dbReference>
<feature type="domain" description="AP2/ERF" evidence="9">
    <location>
        <begin position="783"/>
        <end position="838"/>
    </location>
</feature>
<keyword evidence="4" id="KW-0010">Activator</keyword>
<reference evidence="10 11" key="1">
    <citation type="journal article" date="2019" name="G3 (Bethesda)">
        <title>Sequencing of a Wild Apple (Malus baccata) Genome Unravels the Differences Between Cultivated and Wild Apple Species Regarding Disease Resistance and Cold Tolerance.</title>
        <authorList>
            <person name="Chen X."/>
        </authorList>
    </citation>
    <scope>NUCLEOTIDE SEQUENCE [LARGE SCALE GENOMIC DNA]</scope>
    <source>
        <strain evidence="11">cv. Shandingzi</strain>
        <tissue evidence="10">Leaves</tissue>
    </source>
</reference>
<dbReference type="GO" id="GO:0003700">
    <property type="term" value="F:DNA-binding transcription factor activity"/>
    <property type="evidence" value="ECO:0007669"/>
    <property type="project" value="InterPro"/>
</dbReference>
<evidence type="ECO:0000313" key="10">
    <source>
        <dbReference type="EMBL" id="TQE01203.1"/>
    </source>
</evidence>
<sequence length="907" mass="102008">METMKRLKKKHIEQDRREIFGNFQTVEENVDSNQPGDSGVSRLNGESFSEGSKSEKNIVGGALWDIFRREDVPKLNDYLQKHCKEFRHTFCCPVQQPCIKVALEFVSPENVGECIRLTDEFRTLPKNHRAKEDKLEVKKMILHSVHQVVEKLDTNMRHGLGNEAVERPKKGEKRRKLKLLTRRPRKEGVKNWRSKVVEEQHSLRPLEQCRNLRAWREEESSGQQERMENEEVQVVEERSLPPIEQCRNVDAWREEESSRQQEGMEIEVQVVLEQQSSQPPVELGRIEHACRREEVGGQTEESGDEEVAHGSEEQRFLLPALPPLEQCINVHEEESSGQQKGMEMEEVQVVEEQRALPPLEQCRNVHAWREEESSGQQEGMEIEEVQVVLEQHTSQPPVELGRIEKACRREEAGGQTEGSGDEEEAQGSEEQRFLLPAHSTVQERSIGHAWRELEGGGQQQKGRAKGEESVAKKPPQSSQSEEEDDVIIVEKPPQSSEFAEEDDDVVIVEKPSQSSHSRVSRRTNVGLVTMSFASSSTTTMTNSDSLADKDTQNWTSERGQEPNISEEQSRNKKKWQRNNDHNYGGKHPKYRGVWLRQRTKWVSEISDKGKKFRIWLGTYPKAEMAARAYDAAALALQGASADLNFPELAKSLPKPESLSPSSIKAAAAKAAAEAEAEAETAFGKKQILWEAVTEEAKASSIDQDPTSTIASTDCDAEKLVSNAAESFKISIEYIPINSEDCTSEKGREPNNAEEQSIKKKKKRQRTSTCTSDDHHCEGSNHQKYRGVRWRKNGKWGSVISQKGKKLWLGSFPTAEMAARAYDAAALALKGASADLNFPELAQALPQSDSLSRMDIQAAASASEEMQIVCEEVTEEADPRRKANLPMSPNSNNAQESTSTCASTAEGN</sequence>
<dbReference type="Gene3D" id="3.30.730.10">
    <property type="entry name" value="AP2/ERF domain"/>
    <property type="match status" value="2"/>
</dbReference>
<comment type="subcellular location">
    <subcellularLocation>
        <location evidence="1">Nucleus</location>
    </subcellularLocation>
</comment>
<protein>
    <recommendedName>
        <fullName evidence="9">AP2/ERF domain-containing protein</fullName>
    </recommendedName>
</protein>
<dbReference type="CDD" id="cd00018">
    <property type="entry name" value="AP2"/>
    <property type="match status" value="2"/>
</dbReference>
<feature type="compositionally biased region" description="Low complexity" evidence="8">
    <location>
        <begin position="535"/>
        <end position="545"/>
    </location>
</feature>
<name>A0A540MSJ7_MALBA</name>
<accession>A0A540MSJ7</accession>